<keyword evidence="2" id="KW-1185">Reference proteome</keyword>
<comment type="caution">
    <text evidence="1">The sequence shown here is derived from an EMBL/GenBank/DDBJ whole genome shotgun (WGS) entry which is preliminary data.</text>
</comment>
<evidence type="ECO:0000313" key="2">
    <source>
        <dbReference type="Proteomes" id="UP001055811"/>
    </source>
</evidence>
<dbReference type="Proteomes" id="UP001055811">
    <property type="component" value="Linkage Group LG04"/>
</dbReference>
<dbReference type="EMBL" id="CM042012">
    <property type="protein sequence ID" value="KAI3752835.1"/>
    <property type="molecule type" value="Genomic_DNA"/>
</dbReference>
<protein>
    <submittedName>
        <fullName evidence="1">Uncharacterized protein</fullName>
    </submittedName>
</protein>
<organism evidence="1 2">
    <name type="scientific">Cichorium intybus</name>
    <name type="common">Chicory</name>
    <dbReference type="NCBI Taxonomy" id="13427"/>
    <lineage>
        <taxon>Eukaryota</taxon>
        <taxon>Viridiplantae</taxon>
        <taxon>Streptophyta</taxon>
        <taxon>Embryophyta</taxon>
        <taxon>Tracheophyta</taxon>
        <taxon>Spermatophyta</taxon>
        <taxon>Magnoliopsida</taxon>
        <taxon>eudicotyledons</taxon>
        <taxon>Gunneridae</taxon>
        <taxon>Pentapetalae</taxon>
        <taxon>asterids</taxon>
        <taxon>campanulids</taxon>
        <taxon>Asterales</taxon>
        <taxon>Asteraceae</taxon>
        <taxon>Cichorioideae</taxon>
        <taxon>Cichorieae</taxon>
        <taxon>Cichoriinae</taxon>
        <taxon>Cichorium</taxon>
    </lineage>
</organism>
<sequence length="374" mass="42819">MDDDPKTFNEAMTSRDAQLWKEAINDEMDSIMGNDGSISAYKARLVAKGYKQREDIDYFNTYAPVAKISSIRTLIAILALKGLYIHQMDVKTTFLNGYLKEEIYLEQPEGFAPKQWHERFDTTVTAFRFQHNSADRCVYCKCKIEYTIIICLYVDDMLIIDTHIEGILETKKYLSSNFKMKDLGEVDTILGIKVKRTGNEITLSQSHYIENVFKRFQHLNTKEFNNPFESSVKLKINSGRAVAQLEYASVIGSMMYARHYTRPDIAFAISKLSQYSVNPGTEHWKAVGRVLGCLKRTSTFELTYTPTSGILEGYFDVSKKQTCITHSTMEAELIALAAAGKEVKWIRDLLLDIRLWDIPMPTIPVYCDSEATMR</sequence>
<name>A0ACB9E1X5_CICIN</name>
<gene>
    <name evidence="1" type="ORF">L2E82_24873</name>
</gene>
<reference evidence="1 2" key="2">
    <citation type="journal article" date="2022" name="Mol. Ecol. Resour.">
        <title>The genomes of chicory, endive, great burdock and yacon provide insights into Asteraceae paleo-polyploidization history and plant inulin production.</title>
        <authorList>
            <person name="Fan W."/>
            <person name="Wang S."/>
            <person name="Wang H."/>
            <person name="Wang A."/>
            <person name="Jiang F."/>
            <person name="Liu H."/>
            <person name="Zhao H."/>
            <person name="Xu D."/>
            <person name="Zhang Y."/>
        </authorList>
    </citation>
    <scope>NUCLEOTIDE SEQUENCE [LARGE SCALE GENOMIC DNA]</scope>
    <source>
        <strain evidence="2">cv. Punajuju</strain>
        <tissue evidence="1">Leaves</tissue>
    </source>
</reference>
<accession>A0ACB9E1X5</accession>
<reference evidence="2" key="1">
    <citation type="journal article" date="2022" name="Mol. Ecol. Resour.">
        <title>The genomes of chicory, endive, great burdock and yacon provide insights into Asteraceae palaeo-polyploidization history and plant inulin production.</title>
        <authorList>
            <person name="Fan W."/>
            <person name="Wang S."/>
            <person name="Wang H."/>
            <person name="Wang A."/>
            <person name="Jiang F."/>
            <person name="Liu H."/>
            <person name="Zhao H."/>
            <person name="Xu D."/>
            <person name="Zhang Y."/>
        </authorList>
    </citation>
    <scope>NUCLEOTIDE SEQUENCE [LARGE SCALE GENOMIC DNA]</scope>
    <source>
        <strain evidence="2">cv. Punajuju</strain>
    </source>
</reference>
<proteinExistence type="predicted"/>
<evidence type="ECO:0000313" key="1">
    <source>
        <dbReference type="EMBL" id="KAI3752835.1"/>
    </source>
</evidence>